<dbReference type="InterPro" id="IPR026960">
    <property type="entry name" value="RVT-Znf"/>
</dbReference>
<proteinExistence type="predicted"/>
<organism evidence="2 3">
    <name type="scientific">Cephalotus follicularis</name>
    <name type="common">Albany pitcher plant</name>
    <dbReference type="NCBI Taxonomy" id="3775"/>
    <lineage>
        <taxon>Eukaryota</taxon>
        <taxon>Viridiplantae</taxon>
        <taxon>Streptophyta</taxon>
        <taxon>Embryophyta</taxon>
        <taxon>Tracheophyta</taxon>
        <taxon>Spermatophyta</taxon>
        <taxon>Magnoliopsida</taxon>
        <taxon>eudicotyledons</taxon>
        <taxon>Gunneridae</taxon>
        <taxon>Pentapetalae</taxon>
        <taxon>rosids</taxon>
        <taxon>fabids</taxon>
        <taxon>Oxalidales</taxon>
        <taxon>Cephalotaceae</taxon>
        <taxon>Cephalotus</taxon>
    </lineage>
</organism>
<dbReference type="STRING" id="3775.A0A1Q3DK59"/>
<reference evidence="3" key="1">
    <citation type="submission" date="2016-04" db="EMBL/GenBank/DDBJ databases">
        <title>Cephalotus genome sequencing.</title>
        <authorList>
            <person name="Fukushima K."/>
            <person name="Hasebe M."/>
            <person name="Fang X."/>
        </authorList>
    </citation>
    <scope>NUCLEOTIDE SEQUENCE [LARGE SCALE GENOMIC DNA]</scope>
    <source>
        <strain evidence="3">cv. St1</strain>
    </source>
</reference>
<evidence type="ECO:0000259" key="1">
    <source>
        <dbReference type="Pfam" id="PF13966"/>
    </source>
</evidence>
<gene>
    <name evidence="2" type="ORF">CFOL_v3_36229</name>
</gene>
<keyword evidence="3" id="KW-1185">Reference proteome</keyword>
<protein>
    <submittedName>
        <fullName evidence="2">Zf-RVT domain-containing protein</fullName>
    </submittedName>
</protein>
<feature type="domain" description="Reverse transcriptase zinc-binding" evidence="1">
    <location>
        <begin position="243"/>
        <end position="326"/>
    </location>
</feature>
<dbReference type="PANTHER" id="PTHR33116:SF76">
    <property type="entry name" value="DUF4283 DOMAIN-CONTAINING PROTEIN"/>
    <property type="match status" value="1"/>
</dbReference>
<evidence type="ECO:0000313" key="2">
    <source>
        <dbReference type="EMBL" id="GAV92851.1"/>
    </source>
</evidence>
<dbReference type="Proteomes" id="UP000187406">
    <property type="component" value="Unassembled WGS sequence"/>
</dbReference>
<sequence>ILRMTRFRQDTLPVKYLGLPLITSRLSKQDCAPLMEKIWARTNSWTSKYLSYAGRLLLIKSTLASMQVFWCSTFSLPAAVIKECERIMRKFLWDGNGSSRKSGLVKWSKVCLPRHEGGLGIKPKHSFWTLPASGPLSWSWRQILHLRSQALNLPVYVSGKGDRFSLWFDPWFHGTSLFALYGHRVIYDAGLMENALLQTVISNGQWCWPITSPDLLDIHRQVQDIPITSASDRIFWGSVGQPFSTKRTWEYIRTSAPSIQWSNLVWYPANISKHAFCLWLAIRGAHRTMDKLSRLGIISSVCCVFNCGDIESQDHLFFACSYTKQI</sequence>
<dbReference type="AlphaFoldDB" id="A0A1Q3DK59"/>
<dbReference type="PANTHER" id="PTHR33116">
    <property type="entry name" value="REVERSE TRANSCRIPTASE ZINC-BINDING DOMAIN-CONTAINING PROTEIN-RELATED-RELATED"/>
    <property type="match status" value="1"/>
</dbReference>
<accession>A0A1Q3DK59</accession>
<dbReference type="FunCoup" id="A0A1Q3DK59">
    <property type="interactions" value="3"/>
</dbReference>
<evidence type="ECO:0000313" key="3">
    <source>
        <dbReference type="Proteomes" id="UP000187406"/>
    </source>
</evidence>
<dbReference type="InParanoid" id="A0A1Q3DK59"/>
<dbReference type="Pfam" id="PF13966">
    <property type="entry name" value="zf-RVT"/>
    <property type="match status" value="1"/>
</dbReference>
<comment type="caution">
    <text evidence="2">The sequence shown here is derived from an EMBL/GenBank/DDBJ whole genome shotgun (WGS) entry which is preliminary data.</text>
</comment>
<feature type="non-terminal residue" evidence="2">
    <location>
        <position position="1"/>
    </location>
</feature>
<feature type="non-terminal residue" evidence="2">
    <location>
        <position position="326"/>
    </location>
</feature>
<name>A0A1Q3DK59_CEPFO</name>
<dbReference type="OrthoDB" id="1938625at2759"/>
<dbReference type="EMBL" id="BDDD01011588">
    <property type="protein sequence ID" value="GAV92851.1"/>
    <property type="molecule type" value="Genomic_DNA"/>
</dbReference>